<name>A0ABT9XDQ4_9BACL</name>
<keyword evidence="2" id="KW-1185">Reference proteome</keyword>
<accession>A0ABT9XDQ4</accession>
<comment type="caution">
    <text evidence="1">The sequence shown here is derived from an EMBL/GenBank/DDBJ whole genome shotgun (WGS) entry which is preliminary data.</text>
</comment>
<gene>
    <name evidence="1" type="ORF">J2S03_000116</name>
</gene>
<evidence type="ECO:0000313" key="2">
    <source>
        <dbReference type="Proteomes" id="UP001232973"/>
    </source>
</evidence>
<reference evidence="1 2" key="1">
    <citation type="submission" date="2023-07" db="EMBL/GenBank/DDBJ databases">
        <title>Genomic Encyclopedia of Type Strains, Phase IV (KMG-IV): sequencing the most valuable type-strain genomes for metagenomic binning, comparative biology and taxonomic classification.</title>
        <authorList>
            <person name="Goeker M."/>
        </authorList>
    </citation>
    <scope>NUCLEOTIDE SEQUENCE [LARGE SCALE GENOMIC DNA]</scope>
    <source>
        <strain evidence="1 2">DSM 4006</strain>
    </source>
</reference>
<evidence type="ECO:0000313" key="1">
    <source>
        <dbReference type="EMBL" id="MDQ0188312.1"/>
    </source>
</evidence>
<proteinExistence type="predicted"/>
<dbReference type="EMBL" id="JAUSTP010000001">
    <property type="protein sequence ID" value="MDQ0188312.1"/>
    <property type="molecule type" value="Genomic_DNA"/>
</dbReference>
<protein>
    <recommendedName>
        <fullName evidence="3">Type IV pilus modification protein PilV</fullName>
    </recommendedName>
</protein>
<sequence length="179" mass="19123">MGWMPTMFHGETSDRGDTLVEAAAAALILGLAAVALTAVAQTISMTVTEDNLRAEANFAAQYIEAEVMQQSLSQRVRYLDELAADSGRPVDAVFPDAKPQFPSSLYFSVTELSWVTDCDMVTGNCRTKADPTVSALPPGYSLVSQAASAAVNGLTVPGVVTLVPQAQPYEVTVYWRRSS</sequence>
<dbReference type="Proteomes" id="UP001232973">
    <property type="component" value="Unassembled WGS sequence"/>
</dbReference>
<evidence type="ECO:0008006" key="3">
    <source>
        <dbReference type="Google" id="ProtNLM"/>
    </source>
</evidence>
<dbReference type="RefSeq" id="WP_274455716.1">
    <property type="nucleotide sequence ID" value="NZ_CP067097.1"/>
</dbReference>
<organism evidence="1 2">
    <name type="scientific">Alicyclobacillus cycloheptanicus</name>
    <dbReference type="NCBI Taxonomy" id="1457"/>
    <lineage>
        <taxon>Bacteria</taxon>
        <taxon>Bacillati</taxon>
        <taxon>Bacillota</taxon>
        <taxon>Bacilli</taxon>
        <taxon>Bacillales</taxon>
        <taxon>Alicyclobacillaceae</taxon>
        <taxon>Alicyclobacillus</taxon>
    </lineage>
</organism>